<keyword evidence="3" id="KW-1185">Reference proteome</keyword>
<evidence type="ECO:0000256" key="1">
    <source>
        <dbReference type="SAM" id="Phobius"/>
    </source>
</evidence>
<dbReference type="Proteomes" id="UP001280121">
    <property type="component" value="Unassembled WGS sequence"/>
</dbReference>
<name>A0AAD9X8E3_9ROSI</name>
<proteinExistence type="predicted"/>
<dbReference type="PANTHER" id="PTHR37610:SF97">
    <property type="entry name" value="RETROTRANSPOSON GAG DOMAIN-CONTAINING PROTEIN"/>
    <property type="match status" value="1"/>
</dbReference>
<evidence type="ECO:0000313" key="3">
    <source>
        <dbReference type="Proteomes" id="UP001280121"/>
    </source>
</evidence>
<sequence length="208" mass="24135">MAASLNDDEACRFGYSADQCNWDDDKNVSGWNDLCISSLRFLHSTMFLTQNDPRLPFWTRCNHMVLSWILKSVHTNISSSGIYAETVMDVWNDLHDRFSQVNDTRIYQICQEIVELRQCLESVSIYYTKLKALWDELSFYRTPHSYPTPKLNLVKADKTTCDPRVRHEPKVNKRVRIDCKRVRIINGSTLLPCLLYGIVSGLAIWVHG</sequence>
<organism evidence="2 3">
    <name type="scientific">Dipteronia dyeriana</name>
    <dbReference type="NCBI Taxonomy" id="168575"/>
    <lineage>
        <taxon>Eukaryota</taxon>
        <taxon>Viridiplantae</taxon>
        <taxon>Streptophyta</taxon>
        <taxon>Embryophyta</taxon>
        <taxon>Tracheophyta</taxon>
        <taxon>Spermatophyta</taxon>
        <taxon>Magnoliopsida</taxon>
        <taxon>eudicotyledons</taxon>
        <taxon>Gunneridae</taxon>
        <taxon>Pentapetalae</taxon>
        <taxon>rosids</taxon>
        <taxon>malvids</taxon>
        <taxon>Sapindales</taxon>
        <taxon>Sapindaceae</taxon>
        <taxon>Hippocastanoideae</taxon>
        <taxon>Acereae</taxon>
        <taxon>Dipteronia</taxon>
    </lineage>
</organism>
<keyword evidence="1" id="KW-0472">Membrane</keyword>
<comment type="caution">
    <text evidence="2">The sequence shown here is derived from an EMBL/GenBank/DDBJ whole genome shotgun (WGS) entry which is preliminary data.</text>
</comment>
<evidence type="ECO:0008006" key="4">
    <source>
        <dbReference type="Google" id="ProtNLM"/>
    </source>
</evidence>
<dbReference type="PANTHER" id="PTHR37610">
    <property type="entry name" value="CCHC-TYPE DOMAIN-CONTAINING PROTEIN"/>
    <property type="match status" value="1"/>
</dbReference>
<keyword evidence="1" id="KW-0812">Transmembrane</keyword>
<feature type="transmembrane region" description="Helical" evidence="1">
    <location>
        <begin position="184"/>
        <end position="206"/>
    </location>
</feature>
<keyword evidence="1" id="KW-1133">Transmembrane helix</keyword>
<evidence type="ECO:0000313" key="2">
    <source>
        <dbReference type="EMBL" id="KAK2654647.1"/>
    </source>
</evidence>
<dbReference type="EMBL" id="JANJYI010000004">
    <property type="protein sequence ID" value="KAK2654647.1"/>
    <property type="molecule type" value="Genomic_DNA"/>
</dbReference>
<dbReference type="AlphaFoldDB" id="A0AAD9X8E3"/>
<reference evidence="2" key="1">
    <citation type="journal article" date="2023" name="Plant J.">
        <title>Genome sequences and population genomics provide insights into the demographic history, inbreeding, and mutation load of two 'living fossil' tree species of Dipteronia.</title>
        <authorList>
            <person name="Feng Y."/>
            <person name="Comes H.P."/>
            <person name="Chen J."/>
            <person name="Zhu S."/>
            <person name="Lu R."/>
            <person name="Zhang X."/>
            <person name="Li P."/>
            <person name="Qiu J."/>
            <person name="Olsen K.M."/>
            <person name="Qiu Y."/>
        </authorList>
    </citation>
    <scope>NUCLEOTIDE SEQUENCE</scope>
    <source>
        <strain evidence="2">KIB01</strain>
    </source>
</reference>
<protein>
    <recommendedName>
        <fullName evidence="4">Retrotransposon gag domain-containing protein</fullName>
    </recommendedName>
</protein>
<accession>A0AAD9X8E3</accession>
<gene>
    <name evidence="2" type="ORF">Ddye_014503</name>
</gene>